<proteinExistence type="predicted"/>
<accession>A0A2S9YJR1</accession>
<name>A0A2S9YJR1_9BACT</name>
<gene>
    <name evidence="1" type="ORF">ENSA5_03250</name>
</gene>
<comment type="caution">
    <text evidence="1">The sequence shown here is derived from an EMBL/GenBank/DDBJ whole genome shotgun (WGS) entry which is preliminary data.</text>
</comment>
<organism evidence="1 2">
    <name type="scientific">Enhygromyxa salina</name>
    <dbReference type="NCBI Taxonomy" id="215803"/>
    <lineage>
        <taxon>Bacteria</taxon>
        <taxon>Pseudomonadati</taxon>
        <taxon>Myxococcota</taxon>
        <taxon>Polyangia</taxon>
        <taxon>Nannocystales</taxon>
        <taxon>Nannocystaceae</taxon>
        <taxon>Enhygromyxa</taxon>
    </lineage>
</organism>
<dbReference type="AlphaFoldDB" id="A0A2S9YJR1"/>
<sequence>MLGEMRGLRLLTLAPRVDEQHPGVLRARTPLLMRLLTLGAVYREVIVDRRSRYVIIERRLLWGLRRQRVIPFRIVRRIVYDYDRTVTSLRAHLHGVDSGDEIERFDVALVVATREDVPDSHAHLYEEQVPLFSFHGEGQGGGLILRPDLEGQQEQLSRRYVERLRELLGVGFGNELEQLSDDAGRAWSCSGCGRPGPPRAGRCYYCGGQLEITKS</sequence>
<dbReference type="Proteomes" id="UP000237968">
    <property type="component" value="Unassembled WGS sequence"/>
</dbReference>
<reference evidence="1 2" key="1">
    <citation type="submission" date="2018-03" db="EMBL/GenBank/DDBJ databases">
        <title>Draft Genome Sequences of the Obligatory Marine Myxobacteria Enhygromyxa salina SWB005.</title>
        <authorList>
            <person name="Poehlein A."/>
            <person name="Moghaddam J.A."/>
            <person name="Harms H."/>
            <person name="Alanjari M."/>
            <person name="Koenig G.M."/>
            <person name="Daniel R."/>
            <person name="Schaeberle T.F."/>
        </authorList>
    </citation>
    <scope>NUCLEOTIDE SEQUENCE [LARGE SCALE GENOMIC DNA]</scope>
    <source>
        <strain evidence="1 2">SWB005</strain>
    </source>
</reference>
<dbReference type="EMBL" id="PVNK01000015">
    <property type="protein sequence ID" value="PRQ05335.1"/>
    <property type="molecule type" value="Genomic_DNA"/>
</dbReference>
<evidence type="ECO:0000313" key="1">
    <source>
        <dbReference type="EMBL" id="PRQ05335.1"/>
    </source>
</evidence>
<keyword evidence="2" id="KW-1185">Reference proteome</keyword>
<evidence type="ECO:0000313" key="2">
    <source>
        <dbReference type="Proteomes" id="UP000237968"/>
    </source>
</evidence>
<protein>
    <submittedName>
        <fullName evidence="1">Uncharacterized protein</fullName>
    </submittedName>
</protein>